<dbReference type="OrthoDB" id="47375at2759"/>
<dbReference type="Proteomes" id="UP000559256">
    <property type="component" value="Unassembled WGS sequence"/>
</dbReference>
<keyword evidence="3" id="KW-1185">Reference proteome</keyword>
<reference evidence="2 3" key="1">
    <citation type="journal article" date="2020" name="ISME J.">
        <title>Uncovering the hidden diversity of litter-decomposition mechanisms in mushroom-forming fungi.</title>
        <authorList>
            <person name="Floudas D."/>
            <person name="Bentzer J."/>
            <person name="Ahren D."/>
            <person name="Johansson T."/>
            <person name="Persson P."/>
            <person name="Tunlid A."/>
        </authorList>
    </citation>
    <scope>NUCLEOTIDE SEQUENCE [LARGE SCALE GENOMIC DNA]</scope>
    <source>
        <strain evidence="2 3">CBS 291.85</strain>
    </source>
</reference>
<evidence type="ECO:0000256" key="1">
    <source>
        <dbReference type="SAM" id="Phobius"/>
    </source>
</evidence>
<keyword evidence="1" id="KW-0812">Transmembrane</keyword>
<evidence type="ECO:0000313" key="3">
    <source>
        <dbReference type="Proteomes" id="UP000559256"/>
    </source>
</evidence>
<keyword evidence="1" id="KW-0472">Membrane</keyword>
<sequence>MHLSYPNHPQQQHKKLELKLRHLHPSRLFRWRCQCIRPLIVMGLFAALSFFYILHGHYRPPEVTRSLEVKLLGMRMIPLHVKEWIAVAEGRTPGPMIPLSSKSSFADDHYNTHLHSDQSLNPSSESIYVINLPDRSDRRAEIELLRIYMGMKWTYVDATSKNDIIVSQVIQNVKDTRRKAVQASLQKVMHKQAVDGPWSPVRLPFRWPAYFDNDYALRDLDPSFLYDDFDALHTPSSSLSSPSADSVDFDSVTALYLKEPLAVARKDFTLWPYNPSLPRWKIMTRSRFACWHSHLQTLRRIVAAQDITQAGTAHEDRVVGDHVSIILEDDIDMEVDIRSRLGAIWASLPLDWDIVFLGYCWSNESYYPAISQSQHVNFHPDPPPSSSSSQAFATSRYCANRVCTTLHPSYAPKCTHAYALSPQGARRLLAHLTYPPFAYSRAIDQAFAWLVKSKRIKAYSVVPPVVVQRKDTKSDLWSYRAEDSESGERKSKGSEWRDELASGVFGTRLGNGAG</sequence>
<keyword evidence="1" id="KW-1133">Transmembrane helix</keyword>
<name>A0A8H5FIP8_9AGAR</name>
<protein>
    <recommendedName>
        <fullName evidence="4">Glycosyltransferase family 25 protein</fullName>
    </recommendedName>
</protein>
<evidence type="ECO:0000313" key="2">
    <source>
        <dbReference type="EMBL" id="KAF5338249.1"/>
    </source>
</evidence>
<proteinExistence type="predicted"/>
<gene>
    <name evidence="2" type="ORF">D9758_012871</name>
</gene>
<accession>A0A8H5FIP8</accession>
<comment type="caution">
    <text evidence="2">The sequence shown here is derived from an EMBL/GenBank/DDBJ whole genome shotgun (WGS) entry which is preliminary data.</text>
</comment>
<evidence type="ECO:0008006" key="4">
    <source>
        <dbReference type="Google" id="ProtNLM"/>
    </source>
</evidence>
<organism evidence="2 3">
    <name type="scientific">Tetrapyrgos nigripes</name>
    <dbReference type="NCBI Taxonomy" id="182062"/>
    <lineage>
        <taxon>Eukaryota</taxon>
        <taxon>Fungi</taxon>
        <taxon>Dikarya</taxon>
        <taxon>Basidiomycota</taxon>
        <taxon>Agaricomycotina</taxon>
        <taxon>Agaricomycetes</taxon>
        <taxon>Agaricomycetidae</taxon>
        <taxon>Agaricales</taxon>
        <taxon>Marasmiineae</taxon>
        <taxon>Marasmiaceae</taxon>
        <taxon>Tetrapyrgos</taxon>
    </lineage>
</organism>
<dbReference type="EMBL" id="JAACJM010000198">
    <property type="protein sequence ID" value="KAF5338249.1"/>
    <property type="molecule type" value="Genomic_DNA"/>
</dbReference>
<dbReference type="AlphaFoldDB" id="A0A8H5FIP8"/>
<feature type="transmembrane region" description="Helical" evidence="1">
    <location>
        <begin position="35"/>
        <end position="54"/>
    </location>
</feature>